<reference evidence="3" key="1">
    <citation type="submission" date="2020-03" db="EMBL/GenBank/DDBJ databases">
        <title>Ferranicluibacter endophyticum gen. nov., sp. nov., a new genus isolated from Rubus ulmifolius Schott. stem.</title>
        <authorList>
            <person name="Roca-Couso R."/>
            <person name="Flores-Felix J.D."/>
            <person name="Igual J.M."/>
            <person name="Rivas R."/>
        </authorList>
    </citation>
    <scope>NUCLEOTIDE SEQUENCE</scope>
    <source>
        <strain evidence="3">CRRU44</strain>
    </source>
</reference>
<organism evidence="3 4">
    <name type="scientific">Ferranicluibacter rubi</name>
    <dbReference type="NCBI Taxonomy" id="2715133"/>
    <lineage>
        <taxon>Bacteria</taxon>
        <taxon>Pseudomonadati</taxon>
        <taxon>Pseudomonadota</taxon>
        <taxon>Alphaproteobacteria</taxon>
        <taxon>Hyphomicrobiales</taxon>
        <taxon>Rhizobiaceae</taxon>
        <taxon>Ferranicluibacter</taxon>
    </lineage>
</organism>
<evidence type="ECO:0000313" key="4">
    <source>
        <dbReference type="Proteomes" id="UP001155840"/>
    </source>
</evidence>
<name>A0AA44CD67_9HYPH</name>
<feature type="domain" description="Amidase" evidence="2">
    <location>
        <begin position="107"/>
        <end position="501"/>
    </location>
</feature>
<accession>A0AA44CD67</accession>
<dbReference type="InterPro" id="IPR036928">
    <property type="entry name" value="AS_sf"/>
</dbReference>
<dbReference type="RefSeq" id="WP_165910697.1">
    <property type="nucleotide sequence ID" value="NZ_JAANCM010000008.1"/>
</dbReference>
<dbReference type="PANTHER" id="PTHR11895:SF67">
    <property type="entry name" value="AMIDASE DOMAIN-CONTAINING PROTEIN"/>
    <property type="match status" value="1"/>
</dbReference>
<evidence type="ECO:0000256" key="1">
    <source>
        <dbReference type="SAM" id="MobiDB-lite"/>
    </source>
</evidence>
<dbReference type="PANTHER" id="PTHR11895">
    <property type="entry name" value="TRANSAMIDASE"/>
    <property type="match status" value="1"/>
</dbReference>
<sequence>MAVLQQIPAPETLDPAGMRDPTRADAPFRTVPAAAPLAGQDLFVLVNEPQRSREGRPVRASVSVRHAGVGDLLHAYAAGTTTPSDVLSALRIAIDEDASGRDAILARVPGADEAAAESTRRWQAGTARPLEGIPFGIKDIIDVAETRVTSGSMFTGDRIALDDAPVVAALRAAGAIPFVMTATTEFATGSPFNPRYGAVANPWDATRWTGGSSTGSGAALAARLLPLALGTDTGGSIRVPSCWCGTTGLKPSRERVSRAGVAPLSWTLDHVGPMARSAADIAASFPVMTALFDAGLSAECEGLRHGPADVAGLRIGVPCGWFTDQVSSDVLSNWRSALTVFETLGCQLVPMPQIDVEPLHKAGWTILLSELATYHEERIDRAALFDVGLVHRLRQGMEIRASDYGRALQMRLQAQETVMAAMAGMDLMITPGLGGEAGRLDTLTVDVDGRNVPFQDIISRNTMLFDLTGFPALMLPSGLGQHGLPTGIQIVGRPMDDGLCLRAGVAFQATTSHHRALPPRLEVPA</sequence>
<comment type="caution">
    <text evidence="3">The sequence shown here is derived from an EMBL/GenBank/DDBJ whole genome shotgun (WGS) entry which is preliminary data.</text>
</comment>
<dbReference type="GO" id="GO:0003824">
    <property type="term" value="F:catalytic activity"/>
    <property type="evidence" value="ECO:0007669"/>
    <property type="project" value="InterPro"/>
</dbReference>
<dbReference type="Gene3D" id="3.90.1300.10">
    <property type="entry name" value="Amidase signature (AS) domain"/>
    <property type="match status" value="1"/>
</dbReference>
<proteinExistence type="predicted"/>
<dbReference type="SUPFAM" id="SSF75304">
    <property type="entry name" value="Amidase signature (AS) enzymes"/>
    <property type="match status" value="1"/>
</dbReference>
<gene>
    <name evidence="3" type="ORF">G8E10_15825</name>
</gene>
<dbReference type="Pfam" id="PF01425">
    <property type="entry name" value="Amidase"/>
    <property type="match status" value="1"/>
</dbReference>
<dbReference type="InterPro" id="IPR023631">
    <property type="entry name" value="Amidase_dom"/>
</dbReference>
<evidence type="ECO:0000313" key="3">
    <source>
        <dbReference type="EMBL" id="NHT77181.1"/>
    </source>
</evidence>
<evidence type="ECO:0000259" key="2">
    <source>
        <dbReference type="Pfam" id="PF01425"/>
    </source>
</evidence>
<protein>
    <submittedName>
        <fullName evidence="3">Amidase</fullName>
    </submittedName>
</protein>
<feature type="region of interest" description="Disordered" evidence="1">
    <location>
        <begin position="1"/>
        <end position="24"/>
    </location>
</feature>
<dbReference type="InterPro" id="IPR000120">
    <property type="entry name" value="Amidase"/>
</dbReference>
<dbReference type="Proteomes" id="UP001155840">
    <property type="component" value="Unassembled WGS sequence"/>
</dbReference>
<dbReference type="AlphaFoldDB" id="A0AA44CD67"/>
<keyword evidence="4" id="KW-1185">Reference proteome</keyword>
<dbReference type="EMBL" id="JAANCM010000008">
    <property type="protein sequence ID" value="NHT77181.1"/>
    <property type="molecule type" value="Genomic_DNA"/>
</dbReference>